<comment type="caution">
    <text evidence="7">The sequence shown here is derived from an EMBL/GenBank/DDBJ whole genome shotgun (WGS) entry which is preliminary data.</text>
</comment>
<accession>A0ABU4FVZ3</accession>
<dbReference type="RefSeq" id="WP_317934187.1">
    <property type="nucleotide sequence ID" value="NZ_JAUBDH010000001.1"/>
</dbReference>
<reference evidence="7 8" key="1">
    <citation type="submission" date="2023-06" db="EMBL/GenBank/DDBJ databases">
        <title>Sporosarcina sp. nov., isolated from Korean traditional fermented seafood 'Jeotgal'.</title>
        <authorList>
            <person name="Yang A.-I."/>
            <person name="Shin N.-R."/>
        </authorList>
    </citation>
    <scope>NUCLEOTIDE SEQUENCE [LARGE SCALE GENOMIC DNA]</scope>
    <source>
        <strain evidence="7 8">KCTC3840</strain>
    </source>
</reference>
<keyword evidence="8" id="KW-1185">Reference proteome</keyword>
<evidence type="ECO:0000313" key="8">
    <source>
        <dbReference type="Proteomes" id="UP001280629"/>
    </source>
</evidence>
<organism evidence="7 8">
    <name type="scientific">Sporosarcina aquimarina</name>
    <dbReference type="NCBI Taxonomy" id="114975"/>
    <lineage>
        <taxon>Bacteria</taxon>
        <taxon>Bacillati</taxon>
        <taxon>Bacillota</taxon>
        <taxon>Bacilli</taxon>
        <taxon>Bacillales</taxon>
        <taxon>Caryophanaceae</taxon>
        <taxon>Sporosarcina</taxon>
    </lineage>
</organism>
<feature type="transmembrane region" description="Helical" evidence="6">
    <location>
        <begin position="61"/>
        <end position="83"/>
    </location>
</feature>
<comment type="subcellular location">
    <subcellularLocation>
        <location evidence="1">Membrane</location>
        <topology evidence="1">Multi-pass membrane protein</topology>
    </subcellularLocation>
</comment>
<dbReference type="Pfam" id="PF02361">
    <property type="entry name" value="CbiQ"/>
    <property type="match status" value="1"/>
</dbReference>
<keyword evidence="5 6" id="KW-0472">Membrane</keyword>
<dbReference type="Proteomes" id="UP001280629">
    <property type="component" value="Unassembled WGS sequence"/>
</dbReference>
<dbReference type="CDD" id="cd16914">
    <property type="entry name" value="EcfT"/>
    <property type="match status" value="1"/>
</dbReference>
<dbReference type="InterPro" id="IPR003339">
    <property type="entry name" value="ABC/ECF_trnsptr_transmembrane"/>
</dbReference>
<feature type="transmembrane region" description="Helical" evidence="6">
    <location>
        <begin position="233"/>
        <end position="254"/>
    </location>
</feature>
<keyword evidence="2" id="KW-1003">Cell membrane</keyword>
<dbReference type="InterPro" id="IPR051611">
    <property type="entry name" value="ECF_transporter_component"/>
</dbReference>
<feature type="transmembrane region" description="Helical" evidence="6">
    <location>
        <begin position="24"/>
        <end position="54"/>
    </location>
</feature>
<proteinExistence type="predicted"/>
<dbReference type="PANTHER" id="PTHR34857:SF2">
    <property type="entry name" value="SLL0384 PROTEIN"/>
    <property type="match status" value="1"/>
</dbReference>
<dbReference type="EMBL" id="JAUBDH010000001">
    <property type="protein sequence ID" value="MDW0108886.1"/>
    <property type="molecule type" value="Genomic_DNA"/>
</dbReference>
<name>A0ABU4FVZ3_9BACL</name>
<evidence type="ECO:0000256" key="5">
    <source>
        <dbReference type="ARBA" id="ARBA00023136"/>
    </source>
</evidence>
<evidence type="ECO:0000256" key="3">
    <source>
        <dbReference type="ARBA" id="ARBA00022692"/>
    </source>
</evidence>
<evidence type="ECO:0000256" key="2">
    <source>
        <dbReference type="ARBA" id="ARBA00022475"/>
    </source>
</evidence>
<evidence type="ECO:0000256" key="6">
    <source>
        <dbReference type="SAM" id="Phobius"/>
    </source>
</evidence>
<evidence type="ECO:0000256" key="1">
    <source>
        <dbReference type="ARBA" id="ARBA00004141"/>
    </source>
</evidence>
<sequence>MKNGTFYVEKASIVHDVDPLSKLLFVFVSVGVTYILSTHSFVLGVLAITLLVLLLGKVLQYIFPIIGLSLVLIFSIIIVQGFFHPDRSTLWFTIGSVPIYKEGFSYALLLTLRVLNMVCAFGVLILTTKPDDLVQSLIRKGMSPKIGYVLLSVLQILPQMLAVTGKITDAQRSRGMETEGGFITRVKSFIPLLTPVVLNSINDTRDRSIALEIRGFNSTSERTFLHETNHFKYGFVIKVLLAVSLAAVIAWRIFI</sequence>
<evidence type="ECO:0000256" key="4">
    <source>
        <dbReference type="ARBA" id="ARBA00022989"/>
    </source>
</evidence>
<feature type="transmembrane region" description="Helical" evidence="6">
    <location>
        <begin position="146"/>
        <end position="167"/>
    </location>
</feature>
<evidence type="ECO:0000313" key="7">
    <source>
        <dbReference type="EMBL" id="MDW0108886.1"/>
    </source>
</evidence>
<keyword evidence="3 6" id="KW-0812">Transmembrane</keyword>
<gene>
    <name evidence="7" type="ORF">QT716_02360</name>
</gene>
<feature type="transmembrane region" description="Helical" evidence="6">
    <location>
        <begin position="103"/>
        <end position="126"/>
    </location>
</feature>
<dbReference type="PANTHER" id="PTHR34857">
    <property type="entry name" value="SLL0384 PROTEIN"/>
    <property type="match status" value="1"/>
</dbReference>
<protein>
    <submittedName>
        <fullName evidence="7">Energy-coupling factor transporter transmembrane component T</fullName>
    </submittedName>
</protein>
<keyword evidence="4 6" id="KW-1133">Transmembrane helix</keyword>